<feature type="domain" description="DUF6852" evidence="2">
    <location>
        <begin position="52"/>
        <end position="122"/>
    </location>
</feature>
<evidence type="ECO:0000259" key="2">
    <source>
        <dbReference type="Pfam" id="PF21186"/>
    </source>
</evidence>
<dbReference type="STRING" id="984262.SGRA_1053"/>
<dbReference type="RefSeq" id="WP_015691437.1">
    <property type="nucleotide sequence ID" value="NC_016940.1"/>
</dbReference>
<dbReference type="KEGG" id="sgn:SGRA_1053"/>
<dbReference type="InterPro" id="IPR049280">
    <property type="entry name" value="DUF6852"/>
</dbReference>
<dbReference type="eggNOG" id="ENOG502ZPSM">
    <property type="taxonomic scope" value="Bacteria"/>
</dbReference>
<dbReference type="InterPro" id="IPR041218">
    <property type="entry name" value="DUF5606"/>
</dbReference>
<dbReference type="Pfam" id="PF21186">
    <property type="entry name" value="DUF6852"/>
    <property type="match status" value="1"/>
</dbReference>
<dbReference type="InterPro" id="IPR049281">
    <property type="entry name" value="BVU_3817-like_C_sf"/>
</dbReference>
<gene>
    <name evidence="3" type="ordered locus">SGRA_1053</name>
</gene>
<name>H6L3E1_SAPGL</name>
<feature type="domain" description="DUF5606" evidence="1">
    <location>
        <begin position="3"/>
        <end position="48"/>
    </location>
</feature>
<dbReference type="InterPro" id="IPR049282">
    <property type="entry name" value="BVU_3817_N_sf"/>
</dbReference>
<dbReference type="Gene3D" id="2.30.30.730">
    <property type="match status" value="1"/>
</dbReference>
<dbReference type="OrthoDB" id="675198at2"/>
<sequence length="149" mass="17212">MNLERLVAVSGRPGIYRMAANRPNGLILEELDSKKRMFASGRVHQFTPLESISIYTEDEQDTVDLKQVFRNMFSQLEQLPTPTSKAKPQELRSYFLEILPSHDTDRVLISDIKKIIKWFNFLNDRGIIDLEPDPVVEEETSTKEENTEA</sequence>
<dbReference type="Pfam" id="PF18347">
    <property type="entry name" value="DUF5606"/>
    <property type="match status" value="1"/>
</dbReference>
<organism evidence="3 4">
    <name type="scientific">Saprospira grandis (strain Lewin)</name>
    <dbReference type="NCBI Taxonomy" id="984262"/>
    <lineage>
        <taxon>Bacteria</taxon>
        <taxon>Pseudomonadati</taxon>
        <taxon>Bacteroidota</taxon>
        <taxon>Saprospiria</taxon>
        <taxon>Saprospirales</taxon>
        <taxon>Saprospiraceae</taxon>
        <taxon>Saprospira</taxon>
    </lineage>
</organism>
<dbReference type="Proteomes" id="UP000007519">
    <property type="component" value="Chromosome"/>
</dbReference>
<evidence type="ECO:0000313" key="3">
    <source>
        <dbReference type="EMBL" id="AFC23788.1"/>
    </source>
</evidence>
<dbReference type="EMBL" id="CP002831">
    <property type="protein sequence ID" value="AFC23788.1"/>
    <property type="molecule type" value="Genomic_DNA"/>
</dbReference>
<dbReference type="HOGENOM" id="CLU_118060_0_0_10"/>
<evidence type="ECO:0000259" key="1">
    <source>
        <dbReference type="Pfam" id="PF18347"/>
    </source>
</evidence>
<proteinExistence type="predicted"/>
<keyword evidence="4" id="KW-1185">Reference proteome</keyword>
<protein>
    <submittedName>
        <fullName evidence="3">Uncharacterized protein</fullName>
    </submittedName>
</protein>
<evidence type="ECO:0000313" key="4">
    <source>
        <dbReference type="Proteomes" id="UP000007519"/>
    </source>
</evidence>
<dbReference type="Gene3D" id="1.10.10.1650">
    <property type="match status" value="1"/>
</dbReference>
<reference evidence="3 4" key="1">
    <citation type="journal article" date="2012" name="Stand. Genomic Sci.">
        <title>Complete genome sequencing and analysis of Saprospira grandis str. Lewin, a predatory marine bacterium.</title>
        <authorList>
            <person name="Saw J.H."/>
            <person name="Yuryev A."/>
            <person name="Kanbe M."/>
            <person name="Hou S."/>
            <person name="Young A.G."/>
            <person name="Aizawa S."/>
            <person name="Alam M."/>
        </authorList>
    </citation>
    <scope>NUCLEOTIDE SEQUENCE [LARGE SCALE GENOMIC DNA]</scope>
    <source>
        <strain evidence="3 4">Lewin</strain>
    </source>
</reference>
<dbReference type="AlphaFoldDB" id="H6L3E1"/>
<accession>H6L3E1</accession>